<dbReference type="InterPro" id="IPR011010">
    <property type="entry name" value="DNA_brk_join_enz"/>
</dbReference>
<evidence type="ECO:0000256" key="2">
    <source>
        <dbReference type="ARBA" id="ARBA00023125"/>
    </source>
</evidence>
<dbReference type="Pfam" id="PF00589">
    <property type="entry name" value="Phage_integrase"/>
    <property type="match status" value="1"/>
</dbReference>
<name>A0A2U2XFS7_9FLAO</name>
<dbReference type="GO" id="GO:0006310">
    <property type="term" value="P:DNA recombination"/>
    <property type="evidence" value="ECO:0007669"/>
    <property type="project" value="UniProtKB-KW"/>
</dbReference>
<dbReference type="EMBL" id="QFRJ01000002">
    <property type="protein sequence ID" value="PWH86661.1"/>
    <property type="molecule type" value="Genomic_DNA"/>
</dbReference>
<dbReference type="PANTHER" id="PTHR30349:SF41">
    <property type="entry name" value="INTEGRASE_RECOMBINASE PROTEIN MJ0367-RELATED"/>
    <property type="match status" value="1"/>
</dbReference>
<dbReference type="Proteomes" id="UP000245370">
    <property type="component" value="Unassembled WGS sequence"/>
</dbReference>
<evidence type="ECO:0000259" key="4">
    <source>
        <dbReference type="PROSITE" id="PS51898"/>
    </source>
</evidence>
<dbReference type="GO" id="GO:0003677">
    <property type="term" value="F:DNA binding"/>
    <property type="evidence" value="ECO:0007669"/>
    <property type="project" value="UniProtKB-KW"/>
</dbReference>
<dbReference type="SUPFAM" id="SSF56349">
    <property type="entry name" value="DNA breaking-rejoining enzymes"/>
    <property type="match status" value="1"/>
</dbReference>
<evidence type="ECO:0000256" key="3">
    <source>
        <dbReference type="ARBA" id="ARBA00023172"/>
    </source>
</evidence>
<keyword evidence="3" id="KW-0233">DNA recombination</keyword>
<evidence type="ECO:0000313" key="5">
    <source>
        <dbReference type="EMBL" id="PWH86661.1"/>
    </source>
</evidence>
<dbReference type="EMBL" id="QFRJ01000002">
    <property type="protein sequence ID" value="PWH86662.1"/>
    <property type="molecule type" value="Genomic_DNA"/>
</dbReference>
<feature type="domain" description="Tyr recombinase" evidence="4">
    <location>
        <begin position="57"/>
        <end position="239"/>
    </location>
</feature>
<dbReference type="Gene3D" id="1.10.443.10">
    <property type="entry name" value="Intergrase catalytic core"/>
    <property type="match status" value="1"/>
</dbReference>
<evidence type="ECO:0000256" key="1">
    <source>
        <dbReference type="ARBA" id="ARBA00008857"/>
    </source>
</evidence>
<dbReference type="PANTHER" id="PTHR30349">
    <property type="entry name" value="PHAGE INTEGRASE-RELATED"/>
    <property type="match status" value="1"/>
</dbReference>
<dbReference type="AlphaFoldDB" id="A0A2U2XFS7"/>
<evidence type="ECO:0000313" key="6">
    <source>
        <dbReference type="EMBL" id="PWH86662.1"/>
    </source>
</evidence>
<evidence type="ECO:0000313" key="7">
    <source>
        <dbReference type="Proteomes" id="UP000245370"/>
    </source>
</evidence>
<dbReference type="InterPro" id="IPR013762">
    <property type="entry name" value="Integrase-like_cat_sf"/>
</dbReference>
<comment type="similarity">
    <text evidence="1">Belongs to the 'phage' integrase family.</text>
</comment>
<reference evidence="6 7" key="1">
    <citation type="submission" date="2018-05" db="EMBL/GenBank/DDBJ databases">
        <title>Brumimicrobium oceani sp. nov., isolated from coastal sediment.</title>
        <authorList>
            <person name="Kou Y."/>
        </authorList>
    </citation>
    <scope>NUCLEOTIDE SEQUENCE [LARGE SCALE GENOMIC DNA]</scope>
    <source>
        <strain evidence="6 7">C305</strain>
    </source>
</reference>
<dbReference type="InterPro" id="IPR050090">
    <property type="entry name" value="Tyrosine_recombinase_XerCD"/>
</dbReference>
<dbReference type="PROSITE" id="PS51898">
    <property type="entry name" value="TYR_RECOMBINASE"/>
    <property type="match status" value="1"/>
</dbReference>
<dbReference type="GO" id="GO:0015074">
    <property type="term" value="P:DNA integration"/>
    <property type="evidence" value="ECO:0007669"/>
    <property type="project" value="InterPro"/>
</dbReference>
<dbReference type="OrthoDB" id="1407105at2"/>
<keyword evidence="2" id="KW-0238">DNA-binding</keyword>
<protein>
    <submittedName>
        <fullName evidence="6">Integrase</fullName>
    </submittedName>
</protein>
<proteinExistence type="inferred from homology"/>
<reference evidence="6 7" key="2">
    <citation type="submission" date="2018-05" db="EMBL/GenBank/DDBJ databases">
        <authorList>
            <person name="Lanie J.A."/>
            <person name="Ng W.-L."/>
            <person name="Kazmierczak K.M."/>
            <person name="Andrzejewski T.M."/>
            <person name="Davidsen T.M."/>
            <person name="Wayne K.J."/>
            <person name="Tettelin H."/>
            <person name="Glass J.I."/>
            <person name="Rusch D."/>
            <person name="Podicherti R."/>
            <person name="Tsui H.-C.T."/>
            <person name="Winkler M.E."/>
        </authorList>
    </citation>
    <scope>NUCLEOTIDE SEQUENCE [LARGE SCALE GENOMIC DNA]</scope>
    <source>
        <strain evidence="6 7">C305</strain>
    </source>
</reference>
<keyword evidence="7" id="KW-1185">Reference proteome</keyword>
<dbReference type="CDD" id="cd00397">
    <property type="entry name" value="DNA_BRE_C"/>
    <property type="match status" value="1"/>
</dbReference>
<sequence>MMDYIGKLREQYKNPQSVRTILYSLKKYYSFLVAADLRQDHPCKFINLKDKQNRNIQLQDLFTSDELEQLLDRKERYINLKTKNQVVLSLLIYQGLTTGELTRIELKDLDLEKAEIYIKSSSKLNSRTLKLKSKQILIFHKYITEVRPKIIKRKSNILIINKLGNPETGEQISYLVGTFKHLFLDRNLNPKTIRQSVITNLLKSGNDLRVVQVFSGHKYPSATEKYKQTNVEELKKEVQKYHPLK</sequence>
<accession>A0A2U2XFS7</accession>
<comment type="caution">
    <text evidence="6">The sequence shown here is derived from an EMBL/GenBank/DDBJ whole genome shotgun (WGS) entry which is preliminary data.</text>
</comment>
<dbReference type="InterPro" id="IPR002104">
    <property type="entry name" value="Integrase_catalytic"/>
</dbReference>
<gene>
    <name evidence="5" type="ORF">DIT68_03065</name>
    <name evidence="6" type="ORF">DIT68_03105</name>
</gene>
<organism evidence="6 7">
    <name type="scientific">Brumimicrobium oceani</name>
    <dbReference type="NCBI Taxonomy" id="2100725"/>
    <lineage>
        <taxon>Bacteria</taxon>
        <taxon>Pseudomonadati</taxon>
        <taxon>Bacteroidota</taxon>
        <taxon>Flavobacteriia</taxon>
        <taxon>Flavobacteriales</taxon>
        <taxon>Crocinitomicaceae</taxon>
        <taxon>Brumimicrobium</taxon>
    </lineage>
</organism>